<dbReference type="EMBL" id="KI925456">
    <property type="protein sequence ID" value="ETW84961.1"/>
    <property type="molecule type" value="Genomic_DNA"/>
</dbReference>
<keyword evidence="2" id="KW-1185">Reference proteome</keyword>
<reference evidence="1 2" key="1">
    <citation type="journal article" date="2012" name="New Phytol.">
        <title>Insight into trade-off between wood decay and parasitism from the genome of a fungal forest pathogen.</title>
        <authorList>
            <person name="Olson A."/>
            <person name="Aerts A."/>
            <person name="Asiegbu F."/>
            <person name="Belbahri L."/>
            <person name="Bouzid O."/>
            <person name="Broberg A."/>
            <person name="Canback B."/>
            <person name="Coutinho P.M."/>
            <person name="Cullen D."/>
            <person name="Dalman K."/>
            <person name="Deflorio G."/>
            <person name="van Diepen L.T."/>
            <person name="Dunand C."/>
            <person name="Duplessis S."/>
            <person name="Durling M."/>
            <person name="Gonthier P."/>
            <person name="Grimwood J."/>
            <person name="Fossdal C.G."/>
            <person name="Hansson D."/>
            <person name="Henrissat B."/>
            <person name="Hietala A."/>
            <person name="Himmelstrand K."/>
            <person name="Hoffmeister D."/>
            <person name="Hogberg N."/>
            <person name="James T.Y."/>
            <person name="Karlsson M."/>
            <person name="Kohler A."/>
            <person name="Kues U."/>
            <person name="Lee Y.H."/>
            <person name="Lin Y.C."/>
            <person name="Lind M."/>
            <person name="Lindquist E."/>
            <person name="Lombard V."/>
            <person name="Lucas S."/>
            <person name="Lunden K."/>
            <person name="Morin E."/>
            <person name="Murat C."/>
            <person name="Park J."/>
            <person name="Raffaello T."/>
            <person name="Rouze P."/>
            <person name="Salamov A."/>
            <person name="Schmutz J."/>
            <person name="Solheim H."/>
            <person name="Stahlberg J."/>
            <person name="Velez H."/>
            <person name="de Vries R.P."/>
            <person name="Wiebenga A."/>
            <person name="Woodward S."/>
            <person name="Yakovlev I."/>
            <person name="Garbelotto M."/>
            <person name="Martin F."/>
            <person name="Grigoriev I.V."/>
            <person name="Stenlid J."/>
        </authorList>
    </citation>
    <scope>NUCLEOTIDE SEQUENCE [LARGE SCALE GENOMIC DNA]</scope>
    <source>
        <strain evidence="1 2">TC 32-1</strain>
    </source>
</reference>
<name>W4KIT1_HETIT</name>
<gene>
    <name evidence="1" type="ORF">HETIRDRAFT_416551</name>
</gene>
<dbReference type="AlphaFoldDB" id="W4KIT1"/>
<protein>
    <submittedName>
        <fullName evidence="1">Uncharacterized protein</fullName>
    </submittedName>
</protein>
<proteinExistence type="predicted"/>
<dbReference type="KEGG" id="hir:HETIRDRAFT_416551"/>
<dbReference type="HOGENOM" id="CLU_1796720_0_0_1"/>
<dbReference type="STRING" id="747525.W4KIT1"/>
<dbReference type="RefSeq" id="XP_009544582.1">
    <property type="nucleotide sequence ID" value="XM_009546287.1"/>
</dbReference>
<dbReference type="GeneID" id="20673332"/>
<evidence type="ECO:0000313" key="1">
    <source>
        <dbReference type="EMBL" id="ETW84961.1"/>
    </source>
</evidence>
<sequence>MDGKCDDDMDNDAIGALALQFKCAHRHLEFFMSLQALMQAYSPKDHKLILALLSRVLRGRSSGSLENHSRRAEDNWEKGNIRSNIMTDGILQLQLNSKVRLQNSELKLFLQKDRASKDKQATHQASSITDTFESTDIRNYCVAN</sequence>
<accession>W4KIT1</accession>
<dbReference type="InParanoid" id="W4KIT1"/>
<organism evidence="1 2">
    <name type="scientific">Heterobasidion irregulare (strain TC 32-1)</name>
    <dbReference type="NCBI Taxonomy" id="747525"/>
    <lineage>
        <taxon>Eukaryota</taxon>
        <taxon>Fungi</taxon>
        <taxon>Dikarya</taxon>
        <taxon>Basidiomycota</taxon>
        <taxon>Agaricomycotina</taxon>
        <taxon>Agaricomycetes</taxon>
        <taxon>Russulales</taxon>
        <taxon>Bondarzewiaceae</taxon>
        <taxon>Heterobasidion</taxon>
        <taxon>Heterobasidion annosum species complex</taxon>
    </lineage>
</organism>
<dbReference type="Proteomes" id="UP000030671">
    <property type="component" value="Unassembled WGS sequence"/>
</dbReference>
<dbReference type="OrthoDB" id="64353at2759"/>
<evidence type="ECO:0000313" key="2">
    <source>
        <dbReference type="Proteomes" id="UP000030671"/>
    </source>
</evidence>